<dbReference type="PANTHER" id="PTHR43673">
    <property type="entry name" value="NAD(P)H NITROREDUCTASE YDGI-RELATED"/>
    <property type="match status" value="1"/>
</dbReference>
<dbReference type="Proteomes" id="UP000016960">
    <property type="component" value="Unassembled WGS sequence"/>
</dbReference>
<evidence type="ECO:0000256" key="4">
    <source>
        <dbReference type="ARBA" id="ARBA00022643"/>
    </source>
</evidence>
<dbReference type="Pfam" id="PF00881">
    <property type="entry name" value="Nitroreductase"/>
    <property type="match status" value="1"/>
</dbReference>
<comment type="cofactor">
    <cofactor evidence="1">
        <name>FMN</name>
        <dbReference type="ChEBI" id="CHEBI:58210"/>
    </cofactor>
</comment>
<evidence type="ECO:0000256" key="1">
    <source>
        <dbReference type="ARBA" id="ARBA00001917"/>
    </source>
</evidence>
<keyword evidence="5" id="KW-0560">Oxidoreductase</keyword>
<evidence type="ECO:0000256" key="2">
    <source>
        <dbReference type="ARBA" id="ARBA00007118"/>
    </source>
</evidence>
<evidence type="ECO:0000256" key="5">
    <source>
        <dbReference type="ARBA" id="ARBA00023002"/>
    </source>
</evidence>
<keyword evidence="3" id="KW-0285">Flavoprotein</keyword>
<accession>U5DKE9</accession>
<proteinExistence type="inferred from homology"/>
<dbReference type="InterPro" id="IPR029479">
    <property type="entry name" value="Nitroreductase"/>
</dbReference>
<dbReference type="InParanoid" id="U5DKE9"/>
<dbReference type="EMBL" id="ASSJ01000049">
    <property type="protein sequence ID" value="ERN41392.1"/>
    <property type="molecule type" value="Genomic_DNA"/>
</dbReference>
<dbReference type="PATRIC" id="fig|582515.4.peg.2204"/>
<dbReference type="RefSeq" id="WP_022606915.1">
    <property type="nucleotide sequence ID" value="NZ_ASSJ01000049.1"/>
</dbReference>
<dbReference type="SUPFAM" id="SSF55469">
    <property type="entry name" value="FMN-dependent nitroreductase-like"/>
    <property type="match status" value="1"/>
</dbReference>
<dbReference type="GO" id="GO:0016491">
    <property type="term" value="F:oxidoreductase activity"/>
    <property type="evidence" value="ECO:0007669"/>
    <property type="project" value="UniProtKB-KW"/>
</dbReference>
<protein>
    <submittedName>
        <fullName evidence="7">Nitroreductase</fullName>
    </submittedName>
</protein>
<gene>
    <name evidence="7" type="ORF">KR51_00019600</name>
</gene>
<evidence type="ECO:0000259" key="6">
    <source>
        <dbReference type="Pfam" id="PF00881"/>
    </source>
</evidence>
<dbReference type="AlphaFoldDB" id="U5DKE9"/>
<dbReference type="eggNOG" id="COG0778">
    <property type="taxonomic scope" value="Bacteria"/>
</dbReference>
<sequence>MAEIYPSFGSIDAIEQRRSARAFTSDPIPTETLREILRLGTFAPSGFNLQPWRFIAVKNRANRKKLQSCAFDQRQVGEAPVVLICCGDRRATASENIEAVIALGRETGAIDDRYADFMRESVPQVFKTAPSFDSVEAWINRHVMLAVSQIMFSAKLFGIDSCPMEGFSGTRVKAAFNIPEDVDVCCLLALGYADEPFKEFGGRFPLEHICFGESYGEDVHL</sequence>
<keyword evidence="8" id="KW-1185">Reference proteome</keyword>
<dbReference type="OrthoDB" id="9782629at2"/>
<dbReference type="InterPro" id="IPR000415">
    <property type="entry name" value="Nitroreductase-like"/>
</dbReference>
<evidence type="ECO:0000256" key="3">
    <source>
        <dbReference type="ARBA" id="ARBA00022630"/>
    </source>
</evidence>
<comment type="similarity">
    <text evidence="2">Belongs to the nitroreductase family.</text>
</comment>
<evidence type="ECO:0000313" key="8">
    <source>
        <dbReference type="Proteomes" id="UP000016960"/>
    </source>
</evidence>
<evidence type="ECO:0000313" key="7">
    <source>
        <dbReference type="EMBL" id="ERN41392.1"/>
    </source>
</evidence>
<dbReference type="Gene3D" id="3.40.109.10">
    <property type="entry name" value="NADH Oxidase"/>
    <property type="match status" value="1"/>
</dbReference>
<comment type="caution">
    <text evidence="7">The sequence shown here is derived from an EMBL/GenBank/DDBJ whole genome shotgun (WGS) entry which is preliminary data.</text>
</comment>
<name>U5DKE9_9CHRO</name>
<keyword evidence="4" id="KW-0288">FMN</keyword>
<feature type="domain" description="Nitroreductase" evidence="6">
    <location>
        <begin position="14"/>
        <end position="192"/>
    </location>
</feature>
<reference evidence="7 8" key="1">
    <citation type="submission" date="2013-05" db="EMBL/GenBank/DDBJ databases">
        <title>Draft genome sequence of Rubidibacter lacunae KORDI 51-2.</title>
        <authorList>
            <person name="Choi D.H."/>
            <person name="Noh J.H."/>
            <person name="Kwon K.-K."/>
            <person name="Lee J.-H."/>
            <person name="Ryu J.-Y."/>
        </authorList>
    </citation>
    <scope>NUCLEOTIDE SEQUENCE [LARGE SCALE GENOMIC DNA]</scope>
    <source>
        <strain evidence="7 8">KORDI 51-2</strain>
    </source>
</reference>
<dbReference type="PANTHER" id="PTHR43673:SF2">
    <property type="entry name" value="NITROREDUCTASE"/>
    <property type="match status" value="1"/>
</dbReference>
<dbReference type="FunCoup" id="U5DKE9">
    <property type="interactions" value="134"/>
</dbReference>
<dbReference type="STRING" id="582515.KR51_00019600"/>
<organism evidence="7 8">
    <name type="scientific">Rubidibacter lacunae KORDI 51-2</name>
    <dbReference type="NCBI Taxonomy" id="582515"/>
    <lineage>
        <taxon>Bacteria</taxon>
        <taxon>Bacillati</taxon>
        <taxon>Cyanobacteriota</taxon>
        <taxon>Cyanophyceae</taxon>
        <taxon>Oscillatoriophycideae</taxon>
        <taxon>Chroococcales</taxon>
        <taxon>Aphanothecaceae</taxon>
        <taxon>Rubidibacter</taxon>
    </lineage>
</organism>